<dbReference type="EMBL" id="SSNZ01000001">
    <property type="protein sequence ID" value="THF53017.1"/>
    <property type="molecule type" value="Genomic_DNA"/>
</dbReference>
<dbReference type="RefSeq" id="WP_136401541.1">
    <property type="nucleotide sequence ID" value="NZ_SSNZ01000001.1"/>
</dbReference>
<protein>
    <submittedName>
        <fullName evidence="1">DUF3872 domain-containing protein</fullName>
    </submittedName>
</protein>
<dbReference type="InterPro" id="IPR038707">
    <property type="entry name" value="TraQ_sf"/>
</dbReference>
<accession>A0A4S4A3K5</accession>
<dbReference type="Pfam" id="PF12988">
    <property type="entry name" value="TraQ_transposon"/>
    <property type="match status" value="1"/>
</dbReference>
<sequence length="149" mass="16927">MKNLFLGLVVLITLTITGCDKNEMRIYRPEEPVVTGFDFNLTMEVGTSIIAKYGTQDLKFRIVPLGQEPSTTYKVSFIQFMGTGTVQGENGDFLGQNIDYVLNDRTFKLKYTSHSDTDHFFEVTVKDNFGHIKKKIVKFMPENEVAQGK</sequence>
<keyword evidence="2" id="KW-1185">Reference proteome</keyword>
<gene>
    <name evidence="1" type="ORF">E6C50_02070</name>
</gene>
<organism evidence="1 2">
    <name type="scientific">Flavobacterium supellecticarium</name>
    <dbReference type="NCBI Taxonomy" id="2565924"/>
    <lineage>
        <taxon>Bacteria</taxon>
        <taxon>Pseudomonadati</taxon>
        <taxon>Bacteroidota</taxon>
        <taxon>Flavobacteriia</taxon>
        <taxon>Flavobacteriales</taxon>
        <taxon>Flavobacteriaceae</taxon>
        <taxon>Flavobacterium</taxon>
    </lineage>
</organism>
<reference evidence="1 2" key="1">
    <citation type="submission" date="2019-04" db="EMBL/GenBank/DDBJ databases">
        <title>Flavobacterium sp. nov. isolated from construction timber.</title>
        <authorList>
            <person name="Lin S.-Y."/>
            <person name="Chang C.-T."/>
            <person name="Young C.-C."/>
        </authorList>
    </citation>
    <scope>NUCLEOTIDE SEQUENCE [LARGE SCALE GENOMIC DNA]</scope>
    <source>
        <strain evidence="1 2">CC-CTC003</strain>
    </source>
</reference>
<proteinExistence type="predicted"/>
<dbReference type="Proteomes" id="UP000307507">
    <property type="component" value="Unassembled WGS sequence"/>
</dbReference>
<comment type="caution">
    <text evidence="1">The sequence shown here is derived from an EMBL/GenBank/DDBJ whole genome shotgun (WGS) entry which is preliminary data.</text>
</comment>
<name>A0A4S4A3K5_9FLAO</name>
<evidence type="ECO:0000313" key="1">
    <source>
        <dbReference type="EMBL" id="THF53017.1"/>
    </source>
</evidence>
<dbReference type="InterPro" id="IPR024355">
    <property type="entry name" value="TraQ_bacteroidetes"/>
</dbReference>
<dbReference type="AlphaFoldDB" id="A0A4S4A3K5"/>
<dbReference type="Gene3D" id="2.60.40.2410">
    <property type="entry name" value="Uncharacterised protein PF12988, DUF3872"/>
    <property type="match status" value="1"/>
</dbReference>
<evidence type="ECO:0000313" key="2">
    <source>
        <dbReference type="Proteomes" id="UP000307507"/>
    </source>
</evidence>
<dbReference type="PROSITE" id="PS51257">
    <property type="entry name" value="PROKAR_LIPOPROTEIN"/>
    <property type="match status" value="1"/>
</dbReference>